<keyword evidence="11 15" id="KW-0460">Magnesium</keyword>
<dbReference type="Gene3D" id="1.10.189.10">
    <property type="entry name" value="Pyruvate Phosphate Dikinase, domain 2"/>
    <property type="match status" value="1"/>
</dbReference>
<dbReference type="NCBIfam" id="TIGR01828">
    <property type="entry name" value="pyru_phos_dikin"/>
    <property type="match status" value="1"/>
</dbReference>
<feature type="domain" description="PEP-utilising enzyme C-terminal" evidence="18">
    <location>
        <begin position="526"/>
        <end position="877"/>
    </location>
</feature>
<dbReference type="Pfam" id="PF00391">
    <property type="entry name" value="PEP-utilizers"/>
    <property type="match status" value="1"/>
</dbReference>
<evidence type="ECO:0000256" key="14">
    <source>
        <dbReference type="PIRSR" id="PIRSR000853-2"/>
    </source>
</evidence>
<dbReference type="NCBIfam" id="NF004531">
    <property type="entry name" value="PRK05878.1"/>
    <property type="match status" value="1"/>
</dbReference>
<dbReference type="PIRSF" id="PIRSF000853">
    <property type="entry name" value="PPDK"/>
    <property type="match status" value="1"/>
</dbReference>
<evidence type="ECO:0000313" key="20">
    <source>
        <dbReference type="Proteomes" id="UP000824107"/>
    </source>
</evidence>
<dbReference type="InterPro" id="IPR008279">
    <property type="entry name" value="PEP-util_enz_mobile_dom"/>
</dbReference>
<evidence type="ECO:0000256" key="11">
    <source>
        <dbReference type="ARBA" id="ARBA00022842"/>
    </source>
</evidence>
<evidence type="ECO:0000256" key="3">
    <source>
        <dbReference type="ARBA" id="ARBA00007837"/>
    </source>
</evidence>
<dbReference type="InterPro" id="IPR015813">
    <property type="entry name" value="Pyrv/PenolPyrv_kinase-like_dom"/>
</dbReference>
<evidence type="ECO:0000256" key="1">
    <source>
        <dbReference type="ARBA" id="ARBA00001946"/>
    </source>
</evidence>
<dbReference type="GO" id="GO:0050242">
    <property type="term" value="F:pyruvate, phosphate dikinase activity"/>
    <property type="evidence" value="ECO:0007669"/>
    <property type="project" value="UniProtKB-UniRule"/>
</dbReference>
<keyword evidence="8" id="KW-0547">Nucleotide-binding</keyword>
<dbReference type="Gene3D" id="3.20.20.60">
    <property type="entry name" value="Phosphoenolpyruvate-binding domains"/>
    <property type="match status" value="1"/>
</dbReference>
<dbReference type="SUPFAM" id="SSF52009">
    <property type="entry name" value="Phosphohistidine domain"/>
    <property type="match status" value="1"/>
</dbReference>
<evidence type="ECO:0000256" key="6">
    <source>
        <dbReference type="ARBA" id="ARBA00022679"/>
    </source>
</evidence>
<feature type="binding site" evidence="14">
    <location>
        <position position="775"/>
    </location>
    <ligand>
        <name>substrate</name>
    </ligand>
</feature>
<feature type="active site" description="Tele-phosphohistidine intermediate" evidence="13">
    <location>
        <position position="461"/>
    </location>
</feature>
<evidence type="ECO:0000256" key="2">
    <source>
        <dbReference type="ARBA" id="ARBA00003144"/>
    </source>
</evidence>
<keyword evidence="19" id="KW-0670">Pyruvate</keyword>
<feature type="binding site" evidence="14">
    <location>
        <position position="625"/>
    </location>
    <ligand>
        <name>substrate</name>
    </ligand>
</feature>
<evidence type="ECO:0000259" key="16">
    <source>
        <dbReference type="Pfam" id="PF00391"/>
    </source>
</evidence>
<name>A0A9D1SBP4_9PROT</name>
<dbReference type="Gene3D" id="3.30.470.20">
    <property type="entry name" value="ATP-grasp fold, B domain"/>
    <property type="match status" value="1"/>
</dbReference>
<dbReference type="InterPro" id="IPR013815">
    <property type="entry name" value="ATP_grasp_subdomain_1"/>
</dbReference>
<feature type="binding site" evidence="14">
    <location>
        <position position="569"/>
    </location>
    <ligand>
        <name>substrate</name>
    </ligand>
</feature>
<evidence type="ECO:0000256" key="15">
    <source>
        <dbReference type="PIRSR" id="PIRSR000853-3"/>
    </source>
</evidence>
<proteinExistence type="inferred from homology"/>
<comment type="similarity">
    <text evidence="3 12">Belongs to the PEP-utilizing enzyme family.</text>
</comment>
<keyword evidence="9" id="KW-0418">Kinase</keyword>
<comment type="function">
    <text evidence="2">Catalyzes the reversible phosphorylation of pyruvate and phosphate.</text>
</comment>
<comment type="catalytic activity">
    <reaction evidence="12">
        <text>pyruvate + phosphate + ATP = phosphoenolpyruvate + AMP + diphosphate + H(+)</text>
        <dbReference type="Rhea" id="RHEA:10756"/>
        <dbReference type="ChEBI" id="CHEBI:15361"/>
        <dbReference type="ChEBI" id="CHEBI:15378"/>
        <dbReference type="ChEBI" id="CHEBI:30616"/>
        <dbReference type="ChEBI" id="CHEBI:33019"/>
        <dbReference type="ChEBI" id="CHEBI:43474"/>
        <dbReference type="ChEBI" id="CHEBI:58702"/>
        <dbReference type="ChEBI" id="CHEBI:456215"/>
        <dbReference type="EC" id="2.7.9.1"/>
    </reaction>
</comment>
<dbReference type="Gene3D" id="3.50.30.10">
    <property type="entry name" value="Phosphohistidine domain"/>
    <property type="match status" value="1"/>
</dbReference>
<evidence type="ECO:0000256" key="9">
    <source>
        <dbReference type="ARBA" id="ARBA00022777"/>
    </source>
</evidence>
<evidence type="ECO:0000256" key="8">
    <source>
        <dbReference type="ARBA" id="ARBA00022741"/>
    </source>
</evidence>
<feature type="active site" description="Proton donor" evidence="13">
    <location>
        <position position="838"/>
    </location>
</feature>
<dbReference type="Proteomes" id="UP000824107">
    <property type="component" value="Unassembled WGS sequence"/>
</dbReference>
<dbReference type="PANTHER" id="PTHR22931:SF9">
    <property type="entry name" value="PYRUVATE, PHOSPHATE DIKINASE 1, CHLOROPLASTIC"/>
    <property type="match status" value="1"/>
</dbReference>
<dbReference type="InterPro" id="IPR036637">
    <property type="entry name" value="Phosphohistidine_dom_sf"/>
</dbReference>
<dbReference type="InterPro" id="IPR000121">
    <property type="entry name" value="PEP_util_C"/>
</dbReference>
<evidence type="ECO:0000256" key="13">
    <source>
        <dbReference type="PIRSR" id="PIRSR000853-1"/>
    </source>
</evidence>
<feature type="domain" description="Pyruvate phosphate dikinase AMP/ATP-binding" evidence="17">
    <location>
        <begin position="311"/>
        <end position="364"/>
    </location>
</feature>
<evidence type="ECO:0000256" key="5">
    <source>
        <dbReference type="ARBA" id="ARBA00020138"/>
    </source>
</evidence>
<evidence type="ECO:0000256" key="10">
    <source>
        <dbReference type="ARBA" id="ARBA00022840"/>
    </source>
</evidence>
<dbReference type="EC" id="2.7.9.1" evidence="4 12"/>
<dbReference type="GO" id="GO:0016301">
    <property type="term" value="F:kinase activity"/>
    <property type="evidence" value="ECO:0007669"/>
    <property type="project" value="UniProtKB-UniRule"/>
</dbReference>
<dbReference type="AlphaFoldDB" id="A0A9D1SBP4"/>
<feature type="domain" description="Pyruvate phosphate dikinase AMP/ATP-binding" evidence="17">
    <location>
        <begin position="63"/>
        <end position="297"/>
    </location>
</feature>
<feature type="domain" description="Pyruvate phosphate dikinase AMP/ATP-binding" evidence="17">
    <location>
        <begin position="21"/>
        <end position="57"/>
    </location>
</feature>
<dbReference type="Pfam" id="PF02896">
    <property type="entry name" value="PEP-utilizers_C"/>
    <property type="match status" value="1"/>
</dbReference>
<dbReference type="InterPro" id="IPR010121">
    <property type="entry name" value="Pyruvate_phosphate_dikinase"/>
</dbReference>
<feature type="binding site" evidence="14">
    <location>
        <position position="776"/>
    </location>
    <ligand>
        <name>substrate</name>
    </ligand>
</feature>
<evidence type="ECO:0000259" key="18">
    <source>
        <dbReference type="Pfam" id="PF02896"/>
    </source>
</evidence>
<evidence type="ECO:0000256" key="7">
    <source>
        <dbReference type="ARBA" id="ARBA00022723"/>
    </source>
</evidence>
<keyword evidence="10" id="KW-0067">ATP-binding</keyword>
<accession>A0A9D1SBP4</accession>
<dbReference type="SUPFAM" id="SSF56059">
    <property type="entry name" value="Glutathione synthetase ATP-binding domain-like"/>
    <property type="match status" value="1"/>
</dbReference>
<dbReference type="Gene3D" id="3.30.1490.20">
    <property type="entry name" value="ATP-grasp fold, A domain"/>
    <property type="match status" value="1"/>
</dbReference>
<dbReference type="SUPFAM" id="SSF51621">
    <property type="entry name" value="Phosphoenolpyruvate/pyruvate domain"/>
    <property type="match status" value="1"/>
</dbReference>
<evidence type="ECO:0000313" key="19">
    <source>
        <dbReference type="EMBL" id="HIU53708.1"/>
    </source>
</evidence>
<evidence type="ECO:0000259" key="17">
    <source>
        <dbReference type="Pfam" id="PF01326"/>
    </source>
</evidence>
<dbReference type="GO" id="GO:0046872">
    <property type="term" value="F:metal ion binding"/>
    <property type="evidence" value="ECO:0007669"/>
    <property type="project" value="UniProtKB-UniRule"/>
</dbReference>
<dbReference type="PANTHER" id="PTHR22931">
    <property type="entry name" value="PHOSPHOENOLPYRUVATE DIKINASE-RELATED"/>
    <property type="match status" value="1"/>
</dbReference>
<dbReference type="InterPro" id="IPR040442">
    <property type="entry name" value="Pyrv_kinase-like_dom_sf"/>
</dbReference>
<gene>
    <name evidence="19" type="ORF">IAD20_06475</name>
</gene>
<comment type="caution">
    <text evidence="19">The sequence shown here is derived from an EMBL/GenBank/DDBJ whole genome shotgun (WGS) entry which is preliminary data.</text>
</comment>
<dbReference type="Pfam" id="PF01326">
    <property type="entry name" value="PPDK_N"/>
    <property type="match status" value="3"/>
</dbReference>
<dbReference type="GO" id="GO:0005524">
    <property type="term" value="F:ATP binding"/>
    <property type="evidence" value="ECO:0007669"/>
    <property type="project" value="UniProtKB-UniRule"/>
</dbReference>
<dbReference type="PROSITE" id="PS00370">
    <property type="entry name" value="PEP_ENZYMES_PHOS_SITE"/>
    <property type="match status" value="1"/>
</dbReference>
<feature type="binding site" evidence="15">
    <location>
        <position position="752"/>
    </location>
    <ligand>
        <name>Mg(2+)</name>
        <dbReference type="ChEBI" id="CHEBI:18420"/>
    </ligand>
</feature>
<feature type="binding site" evidence="14">
    <location>
        <position position="774"/>
    </location>
    <ligand>
        <name>substrate</name>
    </ligand>
</feature>
<dbReference type="EMBL" id="DVNC01000042">
    <property type="protein sequence ID" value="HIU53708.1"/>
    <property type="molecule type" value="Genomic_DNA"/>
</dbReference>
<dbReference type="InterPro" id="IPR002192">
    <property type="entry name" value="PPDK_AMP/ATP-bd"/>
</dbReference>
<feature type="binding site" evidence="14">
    <location>
        <position position="752"/>
    </location>
    <ligand>
        <name>substrate</name>
    </ligand>
</feature>
<sequence>MSKWVYTFGNGKAEGDASMRNLLGGKGANLAEMNVVGLPVPPGFTVTTEVCTYYYNNDHTYPADLKDQVKAAVAEVEKVMGKKFADANNPLLFSVRSGARVSMPGMMDTVLNLGLNDETVKALAKASGSERFAYDSYRRFLQMFSDVVLGADLDLYEEALENMKKSKGYKSDTDLTAEDLKELVKEYKEIGQKLGKVVPQDPWDQLWAGIGAVFGSWMAARAITYRKLNNIPGDWGTAVNVQTMVFGNAGDDCATGVCFSRDPATGENVYYGEYLVNAQGEDVVAGIRTPQPMASKGDGTSLEEKWPHLYQELVDVRNKLEDHYKDMQDMEFTIEHGKLWMLQCRNGKRTAAAAVRMAVEMVEEGLLNKEEAIMRVGADQLDQLLHPMLDPKAEKKVIATGLPASPGAAVGRAVFNAEDAEAWAAKGEKVILIRNETSPEDIGGMHASQGVITARGGMTSHAAVVARGMGTPCVSGSTDITIDYAKKTMATKSGVVVKEGDWVSLDGAKGQIIEGKIPTVKADTNSGNFGKLMSWVDEIRTMSVRANAETPKDAQTARDFGAEGIGLARTEHMFFDADRIPDMRAMILSENEEGRRAALAKLLPYQKQDFKDLFKIMDGLPVTVRLLDPPLHEFLPHTDAEMKELADKMGMTLEQVKNRANALHEANPMLGHRGCRLAVTYPEIAEMQTRAILEAALECQDAGIKVTPEIEVPLIGSKKELDIVKAVIDATAEKVFAEKGKKIDYLVGTMIELPRAALMAEEIAQSAAFFGFGTNDLTQTTLGMSRDDTGAILDEYRAKGVYVADPFASIDVDGVGKLVRRAAVEGRATNPDLHLGVCGEHGGDPKSIEFFNAVGLDYVSCSPYRVPVARLAAAQAAVKQKGQKKAVENASHNSACCCKAC</sequence>
<keyword evidence="6 19" id="KW-0808">Transferase</keyword>
<feature type="binding site" evidence="14">
    <location>
        <position position="773"/>
    </location>
    <ligand>
        <name>substrate</name>
    </ligand>
</feature>
<evidence type="ECO:0000256" key="12">
    <source>
        <dbReference type="PIRNR" id="PIRNR000853"/>
    </source>
</evidence>
<reference evidence="19" key="1">
    <citation type="submission" date="2020-10" db="EMBL/GenBank/DDBJ databases">
        <authorList>
            <person name="Gilroy R."/>
        </authorList>
    </citation>
    <scope>NUCLEOTIDE SEQUENCE</scope>
    <source>
        <strain evidence="19">ChiW3-316</strain>
    </source>
</reference>
<organism evidence="19 20">
    <name type="scientific">Candidatus Scatocola faecipullorum</name>
    <dbReference type="NCBI Taxonomy" id="2840917"/>
    <lineage>
        <taxon>Bacteria</taxon>
        <taxon>Pseudomonadati</taxon>
        <taxon>Pseudomonadota</taxon>
        <taxon>Alphaproteobacteria</taxon>
        <taxon>Rhodospirillales</taxon>
        <taxon>Rhodospirillaceae</taxon>
        <taxon>Rhodospirillaceae incertae sedis</taxon>
        <taxon>Candidatus Scatocola</taxon>
    </lineage>
</organism>
<feature type="binding site" evidence="15">
    <location>
        <position position="776"/>
    </location>
    <ligand>
        <name>Mg(2+)</name>
        <dbReference type="ChEBI" id="CHEBI:18420"/>
    </ligand>
</feature>
<dbReference type="InterPro" id="IPR018274">
    <property type="entry name" value="PEP_util_AS"/>
</dbReference>
<dbReference type="Gene3D" id="1.20.80.30">
    <property type="match status" value="1"/>
</dbReference>
<feature type="domain" description="PEP-utilising enzyme mobile" evidence="16">
    <location>
        <begin position="428"/>
        <end position="510"/>
    </location>
</feature>
<protein>
    <recommendedName>
        <fullName evidence="5 12">Pyruvate, phosphate dikinase</fullName>
        <ecNumber evidence="4 12">2.7.9.1</ecNumber>
    </recommendedName>
</protein>
<comment type="cofactor">
    <cofactor evidence="1 12 15">
        <name>Mg(2+)</name>
        <dbReference type="ChEBI" id="CHEBI:18420"/>
    </cofactor>
</comment>
<keyword evidence="7 15" id="KW-0479">Metal-binding</keyword>
<reference evidence="19" key="2">
    <citation type="journal article" date="2021" name="PeerJ">
        <title>Extensive microbial diversity within the chicken gut microbiome revealed by metagenomics and culture.</title>
        <authorList>
            <person name="Gilroy R."/>
            <person name="Ravi A."/>
            <person name="Getino M."/>
            <person name="Pursley I."/>
            <person name="Horton D.L."/>
            <person name="Alikhan N.F."/>
            <person name="Baker D."/>
            <person name="Gharbi K."/>
            <person name="Hall N."/>
            <person name="Watson M."/>
            <person name="Adriaenssens E.M."/>
            <person name="Foster-Nyarko E."/>
            <person name="Jarju S."/>
            <person name="Secka A."/>
            <person name="Antonio M."/>
            <person name="Oren A."/>
            <person name="Chaudhuri R.R."/>
            <person name="La Ragione R."/>
            <person name="Hildebrand F."/>
            <person name="Pallen M.J."/>
        </authorList>
    </citation>
    <scope>NUCLEOTIDE SEQUENCE</scope>
    <source>
        <strain evidence="19">ChiW3-316</strain>
    </source>
</reference>
<evidence type="ECO:0000256" key="4">
    <source>
        <dbReference type="ARBA" id="ARBA00011994"/>
    </source>
</evidence>